<sequence length="176" mass="20048">MKDQITHILKQIQAAQPANEAEVETKILLHIFRLLGFSDIDRADKPNVSMYYGHEKKTKHPDFILYNGPERTVATALIAIEAKAIAEPIEDAEVQVQSYACWAGTPFYIACNGETFVISQFIPGAKQTKTLRFQIKNICERWEEVYEFASRASIVLAKERIEYLACYLPQIENLPP</sequence>
<dbReference type="EMBL" id="BARS01047451">
    <property type="protein sequence ID" value="GAG39984.1"/>
    <property type="molecule type" value="Genomic_DNA"/>
</dbReference>
<name>X0X9Y8_9ZZZZ</name>
<protein>
    <submittedName>
        <fullName evidence="1">Uncharacterized protein</fullName>
    </submittedName>
</protein>
<feature type="non-terminal residue" evidence="1">
    <location>
        <position position="176"/>
    </location>
</feature>
<comment type="caution">
    <text evidence="1">The sequence shown here is derived from an EMBL/GenBank/DDBJ whole genome shotgun (WGS) entry which is preliminary data.</text>
</comment>
<organism evidence="1">
    <name type="scientific">marine sediment metagenome</name>
    <dbReference type="NCBI Taxonomy" id="412755"/>
    <lineage>
        <taxon>unclassified sequences</taxon>
        <taxon>metagenomes</taxon>
        <taxon>ecological metagenomes</taxon>
    </lineage>
</organism>
<gene>
    <name evidence="1" type="ORF">S01H1_71270</name>
</gene>
<reference evidence="1" key="1">
    <citation type="journal article" date="2014" name="Front. Microbiol.">
        <title>High frequency of phylogenetically diverse reductive dehalogenase-homologous genes in deep subseafloor sedimentary metagenomes.</title>
        <authorList>
            <person name="Kawai M."/>
            <person name="Futagami T."/>
            <person name="Toyoda A."/>
            <person name="Takaki Y."/>
            <person name="Nishi S."/>
            <person name="Hori S."/>
            <person name="Arai W."/>
            <person name="Tsubouchi T."/>
            <person name="Morono Y."/>
            <person name="Uchiyama I."/>
            <person name="Ito T."/>
            <person name="Fujiyama A."/>
            <person name="Inagaki F."/>
            <person name="Takami H."/>
        </authorList>
    </citation>
    <scope>NUCLEOTIDE SEQUENCE</scope>
    <source>
        <strain evidence="1">Expedition CK06-06</strain>
    </source>
</reference>
<evidence type="ECO:0000313" key="1">
    <source>
        <dbReference type="EMBL" id="GAG39984.1"/>
    </source>
</evidence>
<proteinExistence type="predicted"/>
<dbReference type="AlphaFoldDB" id="X0X9Y8"/>
<accession>X0X9Y8</accession>
<dbReference type="Gene3D" id="3.90.1570.30">
    <property type="match status" value="1"/>
</dbReference>